<dbReference type="PANTHER" id="PTHR43278">
    <property type="entry name" value="NAD(P)H-DEPENDENT FMN-CONTAINING OXIDOREDUCTASE YWQN-RELATED"/>
    <property type="match status" value="1"/>
</dbReference>
<dbReference type="RefSeq" id="WP_011366572.1">
    <property type="nucleotide sequence ID" value="NC_007519.1"/>
</dbReference>
<protein>
    <submittedName>
        <fullName evidence="4">NADPH-dependent FMN reductase</fullName>
    </submittedName>
</protein>
<evidence type="ECO:0000313" key="5">
    <source>
        <dbReference type="Proteomes" id="UP000002710"/>
    </source>
</evidence>
<dbReference type="InterPro" id="IPR005025">
    <property type="entry name" value="FMN_Rdtase-like_dom"/>
</dbReference>
<reference evidence="4 5" key="1">
    <citation type="journal article" date="2011" name="J. Bacteriol.">
        <title>Complete genome sequence and updated annotation of Desulfovibrio alaskensis G20.</title>
        <authorList>
            <person name="Hauser L.J."/>
            <person name="Land M.L."/>
            <person name="Brown S.D."/>
            <person name="Larimer F."/>
            <person name="Keller K.L."/>
            <person name="Rapp-Giles B.J."/>
            <person name="Price M.N."/>
            <person name="Lin M."/>
            <person name="Bruce D.C."/>
            <person name="Detter J.C."/>
            <person name="Tapia R."/>
            <person name="Han C.S."/>
            <person name="Goodwin L.A."/>
            <person name="Cheng J.F."/>
            <person name="Pitluck S."/>
            <person name="Copeland A."/>
            <person name="Lucas S."/>
            <person name="Nolan M."/>
            <person name="Lapidus A.L."/>
            <person name="Palumbo A.V."/>
            <person name="Wall J.D."/>
        </authorList>
    </citation>
    <scope>NUCLEOTIDE SEQUENCE [LARGE SCALE GENOMIC DNA]</scope>
    <source>
        <strain evidence="5">ATCC BAA 1058 / DSM 17464 / G20</strain>
    </source>
</reference>
<organism evidence="4 5">
    <name type="scientific">Oleidesulfovibrio alaskensis (strain ATCC BAA-1058 / DSM 17464 / G20)</name>
    <name type="common">Desulfovibrio alaskensis</name>
    <dbReference type="NCBI Taxonomy" id="207559"/>
    <lineage>
        <taxon>Bacteria</taxon>
        <taxon>Pseudomonadati</taxon>
        <taxon>Thermodesulfobacteriota</taxon>
        <taxon>Desulfovibrionia</taxon>
        <taxon>Desulfovibrionales</taxon>
        <taxon>Desulfovibrionaceae</taxon>
        <taxon>Oleidesulfovibrio</taxon>
    </lineage>
</organism>
<keyword evidence="5" id="KW-1185">Reference proteome</keyword>
<name>Q316A4_OLEA2</name>
<evidence type="ECO:0000256" key="2">
    <source>
        <dbReference type="ARBA" id="ARBA00022643"/>
    </source>
</evidence>
<dbReference type="Gene3D" id="3.40.50.360">
    <property type="match status" value="1"/>
</dbReference>
<proteinExistence type="predicted"/>
<dbReference type="GO" id="GO:0016491">
    <property type="term" value="F:oxidoreductase activity"/>
    <property type="evidence" value="ECO:0007669"/>
    <property type="project" value="InterPro"/>
</dbReference>
<dbReference type="HOGENOM" id="CLU_050993_4_2_7"/>
<keyword evidence="2" id="KW-0288">FMN</keyword>
<dbReference type="Proteomes" id="UP000002710">
    <property type="component" value="Chromosome"/>
</dbReference>
<dbReference type="STRING" id="207559.Dde_0441"/>
<dbReference type="KEGG" id="dde:Dde_0441"/>
<evidence type="ECO:0000256" key="1">
    <source>
        <dbReference type="ARBA" id="ARBA00022630"/>
    </source>
</evidence>
<dbReference type="EMBL" id="CP000112">
    <property type="protein sequence ID" value="ABB37242.1"/>
    <property type="molecule type" value="Genomic_DNA"/>
</dbReference>
<gene>
    <name evidence="4" type="ordered locus">Dde_0441</name>
</gene>
<dbReference type="InterPro" id="IPR029039">
    <property type="entry name" value="Flavoprotein-like_sf"/>
</dbReference>
<keyword evidence="1" id="KW-0285">Flavoprotein</keyword>
<sequence length="194" mass="21608">MILGVEGSPRRSGNSHKLLEAVLEGAADAGQEGYAVHLRDYRYDPCVGCEQCRTEKACTRFRDGMTLLYPHVDGSTGLVLVSPVHNYNITAWMKAFIDRLYCYYDFSDTRPRAWRSRLAEQNRAAVIAAVAEQETPENLGVALEAMRLPLEALGYRVVAQLPVLRLFDRGLVAKHEDVLQAAREAGRKLAEAVT</sequence>
<dbReference type="AlphaFoldDB" id="Q316A4"/>
<dbReference type="SUPFAM" id="SSF52218">
    <property type="entry name" value="Flavoproteins"/>
    <property type="match status" value="1"/>
</dbReference>
<dbReference type="Pfam" id="PF03358">
    <property type="entry name" value="FMN_red"/>
    <property type="match status" value="1"/>
</dbReference>
<evidence type="ECO:0000259" key="3">
    <source>
        <dbReference type="Pfam" id="PF03358"/>
    </source>
</evidence>
<accession>Q316A4</accession>
<dbReference type="InterPro" id="IPR051796">
    <property type="entry name" value="ISF_SsuE-like"/>
</dbReference>
<dbReference type="eggNOG" id="COG0655">
    <property type="taxonomic scope" value="Bacteria"/>
</dbReference>
<evidence type="ECO:0000313" key="4">
    <source>
        <dbReference type="EMBL" id="ABB37242.1"/>
    </source>
</evidence>
<dbReference type="PANTHER" id="PTHR43278:SF2">
    <property type="entry name" value="IRON-SULFUR FLAVOPROTEIN"/>
    <property type="match status" value="1"/>
</dbReference>
<feature type="domain" description="NADPH-dependent FMN reductase-like" evidence="3">
    <location>
        <begin position="2"/>
        <end position="125"/>
    </location>
</feature>